<proteinExistence type="predicted"/>
<sequence length="241" mass="27059">MNNLERIEDYFSGRLPAEERARFELSLQTDPDLTEAVAFYLAAQQAAQREAQSRRKAELDQLRTGKPVVRQISAGAVIALAASIVLVLGLGAYWLFQRQSPSAVMLANQYIQENYAQLSTTMDGRADSLQIGISFYNAGEFSKAEAIFTALVQRQPTNDRFLQYAGLAELQTGQYDQAIDHFHRLSELNDLFFNPGLFLEAITRLKRNQHNDQNTAQTLLKTVVERNLEGKAQAQALLEAF</sequence>
<dbReference type="OrthoDB" id="663481at2"/>
<keyword evidence="1" id="KW-1133">Transmembrane helix</keyword>
<keyword evidence="1" id="KW-0812">Transmembrane</keyword>
<dbReference type="Gene3D" id="1.25.40.10">
    <property type="entry name" value="Tetratricopeptide repeat domain"/>
    <property type="match status" value="1"/>
</dbReference>
<evidence type="ECO:0000313" key="3">
    <source>
        <dbReference type="Proteomes" id="UP000271925"/>
    </source>
</evidence>
<dbReference type="InterPro" id="IPR011990">
    <property type="entry name" value="TPR-like_helical_dom_sf"/>
</dbReference>
<feature type="transmembrane region" description="Helical" evidence="1">
    <location>
        <begin position="72"/>
        <end position="96"/>
    </location>
</feature>
<dbReference type="RefSeq" id="WP_124871140.1">
    <property type="nucleotide sequence ID" value="NZ_RQJO01000007.1"/>
</dbReference>
<gene>
    <name evidence="2" type="ORF">EHT25_04280</name>
</gene>
<dbReference type="Proteomes" id="UP000271925">
    <property type="component" value="Unassembled WGS sequence"/>
</dbReference>
<dbReference type="EMBL" id="RQJO01000007">
    <property type="protein sequence ID" value="RRB07008.1"/>
    <property type="molecule type" value="Genomic_DNA"/>
</dbReference>
<dbReference type="AlphaFoldDB" id="A0A3P1C180"/>
<protein>
    <submittedName>
        <fullName evidence="2">Uncharacterized protein</fullName>
    </submittedName>
</protein>
<evidence type="ECO:0000313" key="2">
    <source>
        <dbReference type="EMBL" id="RRB07008.1"/>
    </source>
</evidence>
<organism evidence="2 3">
    <name type="scientific">Larkinella rosea</name>
    <dbReference type="NCBI Taxonomy" id="2025312"/>
    <lineage>
        <taxon>Bacteria</taxon>
        <taxon>Pseudomonadati</taxon>
        <taxon>Bacteroidota</taxon>
        <taxon>Cytophagia</taxon>
        <taxon>Cytophagales</taxon>
        <taxon>Spirosomataceae</taxon>
        <taxon>Larkinella</taxon>
    </lineage>
</organism>
<name>A0A3P1C180_9BACT</name>
<reference evidence="2 3" key="1">
    <citation type="submission" date="2018-11" db="EMBL/GenBank/DDBJ databases">
        <authorList>
            <person name="Zhou Z."/>
            <person name="Wang G."/>
        </authorList>
    </citation>
    <scope>NUCLEOTIDE SEQUENCE [LARGE SCALE GENOMIC DNA]</scope>
    <source>
        <strain evidence="2 3">KCTC52004</strain>
    </source>
</reference>
<dbReference type="SUPFAM" id="SSF48452">
    <property type="entry name" value="TPR-like"/>
    <property type="match status" value="1"/>
</dbReference>
<evidence type="ECO:0000256" key="1">
    <source>
        <dbReference type="SAM" id="Phobius"/>
    </source>
</evidence>
<keyword evidence="3" id="KW-1185">Reference proteome</keyword>
<accession>A0A3P1C180</accession>
<keyword evidence="1" id="KW-0472">Membrane</keyword>
<comment type="caution">
    <text evidence="2">The sequence shown here is derived from an EMBL/GenBank/DDBJ whole genome shotgun (WGS) entry which is preliminary data.</text>
</comment>